<reference evidence="7 8" key="2">
    <citation type="submission" date="2015-09" db="EMBL/GenBank/DDBJ databases">
        <title>Heavy metals and arsenic resistance mechanisms in polyextremophilic archaea of the family Ferroplasmaceae.</title>
        <authorList>
            <person name="Bulaev A.G."/>
            <person name="Kanygina A.V."/>
        </authorList>
    </citation>
    <scope>NUCLEOTIDE SEQUENCE [LARGE SCALE GENOMIC DNA]</scope>
    <source>
        <strain evidence="7 8">VT</strain>
    </source>
</reference>
<dbReference type="GO" id="GO:1990904">
    <property type="term" value="C:ribonucleoprotein complex"/>
    <property type="evidence" value="ECO:0007669"/>
    <property type="project" value="UniProtKB-KW"/>
</dbReference>
<comment type="similarity">
    <text evidence="1 5">Belongs to the eukaryotic ribosomal protein eL21 family.</text>
</comment>
<dbReference type="GO" id="GO:0006412">
    <property type="term" value="P:translation"/>
    <property type="evidence" value="ECO:0007669"/>
    <property type="project" value="UniProtKB-UniRule"/>
</dbReference>
<name>A0A0Q0RFK6_9ARCH</name>
<keyword evidence="3 5" id="KW-0687">Ribonucleoprotein</keyword>
<dbReference type="Gene3D" id="2.30.30.70">
    <property type="entry name" value="Ribosomal protein L21"/>
    <property type="match status" value="1"/>
</dbReference>
<protein>
    <recommendedName>
        <fullName evidence="4 5">Large ribosomal subunit protein eL21</fullName>
    </recommendedName>
</protein>
<comment type="caution">
    <text evidence="7">The sequence shown here is derived from an EMBL/GenBank/DDBJ whole genome shotgun (WGS) entry which is preliminary data.</text>
</comment>
<dbReference type="PROSITE" id="PS01171">
    <property type="entry name" value="RIBOSOMAL_L21E"/>
    <property type="match status" value="1"/>
</dbReference>
<keyword evidence="8" id="KW-1185">Reference proteome</keyword>
<dbReference type="InterPro" id="IPR008991">
    <property type="entry name" value="Translation_prot_SH3-like_sf"/>
</dbReference>
<dbReference type="RefSeq" id="WP_048101932.1">
    <property type="nucleotide sequence ID" value="NZ_JBBYJF010000001.1"/>
</dbReference>
<dbReference type="PATRIC" id="fig|507754.4.peg.1109"/>
<reference evidence="6 9" key="1">
    <citation type="submission" date="2015-09" db="EMBL/GenBank/DDBJ databases">
        <title>Draft genome sequence of Acidiplasma aeolicum DSM 18409.</title>
        <authorList>
            <person name="Hemp J."/>
        </authorList>
    </citation>
    <scope>NUCLEOTIDE SEQUENCE [LARGE SCALE GENOMIC DNA]</scope>
    <source>
        <strain evidence="6 9">V</strain>
    </source>
</reference>
<dbReference type="NCBIfam" id="NF003303">
    <property type="entry name" value="PRK04306.1"/>
    <property type="match status" value="1"/>
</dbReference>
<dbReference type="InterPro" id="IPR036948">
    <property type="entry name" value="Ribosomal_eL21_sf"/>
</dbReference>
<evidence type="ECO:0000313" key="6">
    <source>
        <dbReference type="EMBL" id="KPV44805.1"/>
    </source>
</evidence>
<organism evidence="7 8">
    <name type="scientific">Acidiplasma aeolicum</name>
    <dbReference type="NCBI Taxonomy" id="507754"/>
    <lineage>
        <taxon>Archaea</taxon>
        <taxon>Methanobacteriati</taxon>
        <taxon>Thermoplasmatota</taxon>
        <taxon>Thermoplasmata</taxon>
        <taxon>Thermoplasmatales</taxon>
        <taxon>Ferroplasmaceae</taxon>
        <taxon>Acidiplasma</taxon>
    </lineage>
</organism>
<dbReference type="OrthoDB" id="6295at2157"/>
<proteinExistence type="inferred from homology"/>
<dbReference type="AlphaFoldDB" id="A0A0Q0RFK6"/>
<evidence type="ECO:0000313" key="7">
    <source>
        <dbReference type="EMBL" id="KQB33874.1"/>
    </source>
</evidence>
<dbReference type="InterPro" id="IPR001147">
    <property type="entry name" value="Ribosomal_eL21"/>
</dbReference>
<dbReference type="GO" id="GO:0003735">
    <property type="term" value="F:structural constituent of ribosome"/>
    <property type="evidence" value="ECO:0007669"/>
    <property type="project" value="InterPro"/>
</dbReference>
<dbReference type="Pfam" id="PF01157">
    <property type="entry name" value="Ribosomal_L21e"/>
    <property type="match status" value="1"/>
</dbReference>
<evidence type="ECO:0000313" key="8">
    <source>
        <dbReference type="Proteomes" id="UP000050320"/>
    </source>
</evidence>
<accession>A0A0Q0RFK6</accession>
<evidence type="ECO:0000256" key="3">
    <source>
        <dbReference type="ARBA" id="ARBA00023274"/>
    </source>
</evidence>
<evidence type="ECO:0000256" key="4">
    <source>
        <dbReference type="ARBA" id="ARBA00035219"/>
    </source>
</evidence>
<gene>
    <name evidence="5" type="primary">rpl21e</name>
    <name evidence="7" type="ORF">AOG54_06290</name>
    <name evidence="6" type="ORF">SE19_08535</name>
</gene>
<dbReference type="HAMAP" id="MF_00369">
    <property type="entry name" value="Ribosomal_eL21"/>
    <property type="match status" value="1"/>
</dbReference>
<dbReference type="Proteomes" id="UP000050515">
    <property type="component" value="Unassembled WGS sequence"/>
</dbReference>
<dbReference type="InterPro" id="IPR022856">
    <property type="entry name" value="Ribosomal_eL21_arc"/>
</dbReference>
<evidence type="ECO:0000313" key="9">
    <source>
        <dbReference type="Proteomes" id="UP000050515"/>
    </source>
</evidence>
<dbReference type="EMBL" id="LKBG01000271">
    <property type="protein sequence ID" value="KQB33874.1"/>
    <property type="molecule type" value="Genomic_DNA"/>
</dbReference>
<dbReference type="InterPro" id="IPR018259">
    <property type="entry name" value="Ribosomal_eL21_CS"/>
</dbReference>
<dbReference type="PANTHER" id="PTHR20981">
    <property type="entry name" value="60S RIBOSOMAL PROTEIN L21"/>
    <property type="match status" value="1"/>
</dbReference>
<dbReference type="Proteomes" id="UP000050320">
    <property type="component" value="Unassembled WGS sequence"/>
</dbReference>
<dbReference type="GO" id="GO:0005840">
    <property type="term" value="C:ribosome"/>
    <property type="evidence" value="ECO:0007669"/>
    <property type="project" value="UniProtKB-KW"/>
</dbReference>
<evidence type="ECO:0000256" key="1">
    <source>
        <dbReference type="ARBA" id="ARBA00008427"/>
    </source>
</evidence>
<dbReference type="EMBL" id="LJCQ01000408">
    <property type="protein sequence ID" value="KPV44805.1"/>
    <property type="molecule type" value="Genomic_DNA"/>
</dbReference>
<keyword evidence="2 5" id="KW-0689">Ribosomal protein</keyword>
<evidence type="ECO:0000256" key="2">
    <source>
        <dbReference type="ARBA" id="ARBA00022980"/>
    </source>
</evidence>
<dbReference type="SUPFAM" id="SSF50104">
    <property type="entry name" value="Translation proteins SH3-like domain"/>
    <property type="match status" value="1"/>
</dbReference>
<dbReference type="GeneID" id="84221897"/>
<sequence length="95" mass="10486">MSRGSRSGSRNILTKRIKERGMPKVNDLLKTFDVGDRVAIVINPAVHNGMPHHTFEGRTGIVSGMQGSCYVVSLNIGNTTRKIISAPVHLKRLYQ</sequence>
<evidence type="ECO:0000256" key="5">
    <source>
        <dbReference type="HAMAP-Rule" id="MF_00369"/>
    </source>
</evidence>